<dbReference type="Pfam" id="PF01243">
    <property type="entry name" value="PNPOx_N"/>
    <property type="match status" value="1"/>
</dbReference>
<keyword evidence="3" id="KW-1185">Reference proteome</keyword>
<dbReference type="SUPFAM" id="SSF50475">
    <property type="entry name" value="FMN-binding split barrel"/>
    <property type="match status" value="1"/>
</dbReference>
<evidence type="ECO:0000259" key="1">
    <source>
        <dbReference type="Pfam" id="PF01243"/>
    </source>
</evidence>
<dbReference type="InterPro" id="IPR011576">
    <property type="entry name" value="Pyridox_Oxase_N"/>
</dbReference>
<protein>
    <submittedName>
        <fullName evidence="2">Pyridoxamine 5'-phosphate oxidase family protein</fullName>
    </submittedName>
</protein>
<dbReference type="PANTHER" id="PTHR39336:SF1">
    <property type="entry name" value="PYRIDOXAMINE PHOSPHATE OXIDASE FAMILY PROTEIN (AFU_ORTHOLOGUE AFUA_6G11440)"/>
    <property type="match status" value="1"/>
</dbReference>
<proteinExistence type="predicted"/>
<gene>
    <name evidence="2" type="ORF">JE024_28615</name>
</gene>
<organism evidence="2 3">
    <name type="scientific">Streptomyces zhihengii</name>
    <dbReference type="NCBI Taxonomy" id="1818004"/>
    <lineage>
        <taxon>Bacteria</taxon>
        <taxon>Bacillati</taxon>
        <taxon>Actinomycetota</taxon>
        <taxon>Actinomycetes</taxon>
        <taxon>Kitasatosporales</taxon>
        <taxon>Streptomycetaceae</taxon>
        <taxon>Streptomyces</taxon>
    </lineage>
</organism>
<accession>A0ABS2UZ22</accession>
<dbReference type="PANTHER" id="PTHR39336">
    <property type="entry name" value="PYRIDOXAMINE PHOSPHATE OXIDASE FAMILY PROTEIN (AFU_ORTHOLOGUE AFUA_6G11440)"/>
    <property type="match status" value="1"/>
</dbReference>
<feature type="domain" description="Pyridoxamine 5'-phosphate oxidase N-terminal" evidence="1">
    <location>
        <begin position="8"/>
        <end position="136"/>
    </location>
</feature>
<evidence type="ECO:0000313" key="3">
    <source>
        <dbReference type="Proteomes" id="UP000664109"/>
    </source>
</evidence>
<evidence type="ECO:0000313" key="2">
    <source>
        <dbReference type="EMBL" id="MBM9622634.1"/>
    </source>
</evidence>
<dbReference type="InterPro" id="IPR012349">
    <property type="entry name" value="Split_barrel_FMN-bd"/>
</dbReference>
<name>A0ABS2UZ22_9ACTN</name>
<reference evidence="2 3" key="1">
    <citation type="journal article" date="2016" name="Arch. Microbiol.">
        <title>Streptomyces zhihengii sp. nov., isolated from rhizospheric soil of Psammosilene tunicoides.</title>
        <authorList>
            <person name="Huang M.J."/>
            <person name="Fei J.J."/>
            <person name="Salam N."/>
            <person name="Kim C.J."/>
            <person name="Hozzein W.N."/>
            <person name="Xiao M."/>
            <person name="Huang H.Q."/>
            <person name="Li W.J."/>
        </authorList>
    </citation>
    <scope>NUCLEOTIDE SEQUENCE [LARGE SCALE GENOMIC DNA]</scope>
    <source>
        <strain evidence="2 3">YIM T102</strain>
    </source>
</reference>
<dbReference type="EMBL" id="JAFEJA010000002">
    <property type="protein sequence ID" value="MBM9622634.1"/>
    <property type="molecule type" value="Genomic_DNA"/>
</dbReference>
<comment type="caution">
    <text evidence="2">The sequence shown here is derived from an EMBL/GenBank/DDBJ whole genome shotgun (WGS) entry which is preliminary data.</text>
</comment>
<dbReference type="RefSeq" id="WP_205376866.1">
    <property type="nucleotide sequence ID" value="NZ_JAFEJA010000002.1"/>
</dbReference>
<dbReference type="Gene3D" id="2.30.110.10">
    <property type="entry name" value="Electron Transport, Fmn-binding Protein, Chain A"/>
    <property type="match status" value="1"/>
</dbReference>
<dbReference type="Proteomes" id="UP000664109">
    <property type="component" value="Unassembled WGS sequence"/>
</dbReference>
<sequence>MGKVYEHIDDRLRAFIEAQPVFFTATAPLDGDGHVNLSPKGRSGTLVVVDAMTLAYLDFGGSGAETLAHVREEGNGRITLMWCAFSGPPKVLRVHGKGEAVFRDDPRWAEWIGHFAEVDGPAARAIVVVRAVRVSDACGFAVPYLDYREERTQHAEHFGRKSDAEFAAYCAKKDHVGVSLDGLPALPLPLPARADDPLGTA</sequence>